<dbReference type="Proteomes" id="UP000824890">
    <property type="component" value="Unassembled WGS sequence"/>
</dbReference>
<protein>
    <submittedName>
        <fullName evidence="2">Uncharacterized protein</fullName>
    </submittedName>
</protein>
<sequence length="118" mass="13334">MKEAIEFREKLLQVNRPLAIMGTKSDNQVIRRQKTDWDDGAKKLIGTMFNSDPLLRYCTLPSGEVLMLKPNSASSSEGFTTPTVKRKEEDAELKDITSTSKKLCTKPVKLEKTKDDTK</sequence>
<evidence type="ECO:0000313" key="3">
    <source>
        <dbReference type="Proteomes" id="UP000824890"/>
    </source>
</evidence>
<dbReference type="EMBL" id="JAGKQM010000015">
    <property type="protein sequence ID" value="KAH0879763.1"/>
    <property type="molecule type" value="Genomic_DNA"/>
</dbReference>
<evidence type="ECO:0000313" key="2">
    <source>
        <dbReference type="EMBL" id="KAH0879763.1"/>
    </source>
</evidence>
<organism evidence="2 3">
    <name type="scientific">Brassica napus</name>
    <name type="common">Rape</name>
    <dbReference type="NCBI Taxonomy" id="3708"/>
    <lineage>
        <taxon>Eukaryota</taxon>
        <taxon>Viridiplantae</taxon>
        <taxon>Streptophyta</taxon>
        <taxon>Embryophyta</taxon>
        <taxon>Tracheophyta</taxon>
        <taxon>Spermatophyta</taxon>
        <taxon>Magnoliopsida</taxon>
        <taxon>eudicotyledons</taxon>
        <taxon>Gunneridae</taxon>
        <taxon>Pentapetalae</taxon>
        <taxon>rosids</taxon>
        <taxon>malvids</taxon>
        <taxon>Brassicales</taxon>
        <taxon>Brassicaceae</taxon>
        <taxon>Brassiceae</taxon>
        <taxon>Brassica</taxon>
    </lineage>
</organism>
<feature type="compositionally biased region" description="Polar residues" evidence="1">
    <location>
        <begin position="71"/>
        <end position="83"/>
    </location>
</feature>
<keyword evidence="3" id="KW-1185">Reference proteome</keyword>
<comment type="caution">
    <text evidence="2">The sequence shown here is derived from an EMBL/GenBank/DDBJ whole genome shotgun (WGS) entry which is preliminary data.</text>
</comment>
<proteinExistence type="predicted"/>
<feature type="compositionally biased region" description="Basic and acidic residues" evidence="1">
    <location>
        <begin position="85"/>
        <end position="95"/>
    </location>
</feature>
<feature type="region of interest" description="Disordered" evidence="1">
    <location>
        <begin position="70"/>
        <end position="96"/>
    </location>
</feature>
<gene>
    <name evidence="2" type="ORF">HID58_067157</name>
</gene>
<accession>A0ABQ7ZHZ3</accession>
<reference evidence="2 3" key="1">
    <citation type="submission" date="2021-05" db="EMBL/GenBank/DDBJ databases">
        <title>Genome Assembly of Synthetic Allotetraploid Brassica napus Reveals Homoeologous Exchanges between Subgenomes.</title>
        <authorList>
            <person name="Davis J.T."/>
        </authorList>
    </citation>
    <scope>NUCLEOTIDE SEQUENCE [LARGE SCALE GENOMIC DNA]</scope>
    <source>
        <strain evidence="3">cv. Da-Ae</strain>
        <tissue evidence="2">Seedling</tissue>
    </source>
</reference>
<name>A0ABQ7ZHZ3_BRANA</name>
<evidence type="ECO:0000256" key="1">
    <source>
        <dbReference type="SAM" id="MobiDB-lite"/>
    </source>
</evidence>